<gene>
    <name evidence="1" type="ORF">T190607A01A_11061</name>
</gene>
<name>A0ABM9NVI1_9FLAO</name>
<keyword evidence="2" id="KW-1185">Reference proteome</keyword>
<dbReference type="EMBL" id="CAXIXY010000003">
    <property type="protein sequence ID" value="CAL2080631.1"/>
    <property type="molecule type" value="Genomic_DNA"/>
</dbReference>
<evidence type="ECO:0000313" key="2">
    <source>
        <dbReference type="Proteomes" id="UP001497416"/>
    </source>
</evidence>
<sequence length="66" mass="7171">MKETILNLGKVLDRTTQRSVHGGGKSLRCQSDSDCCNYKHNSSYGYLCYNGTCAPGIFGDVHPCGL</sequence>
<reference evidence="1 2" key="1">
    <citation type="submission" date="2024-05" db="EMBL/GenBank/DDBJ databases">
        <authorList>
            <person name="Duchaud E."/>
        </authorList>
    </citation>
    <scope>NUCLEOTIDE SEQUENCE [LARGE SCALE GENOMIC DNA]</scope>
    <source>
        <strain evidence="1">Ena-SAMPLE-TAB-13-05-2024-13:56:06:370-140302</strain>
    </source>
</reference>
<organism evidence="1 2">
    <name type="scientific">Tenacibaculum platacis</name>
    <dbReference type="NCBI Taxonomy" id="3137852"/>
    <lineage>
        <taxon>Bacteria</taxon>
        <taxon>Pseudomonadati</taxon>
        <taxon>Bacteroidota</taxon>
        <taxon>Flavobacteriia</taxon>
        <taxon>Flavobacteriales</taxon>
        <taxon>Flavobacteriaceae</taxon>
        <taxon>Tenacibaculum</taxon>
    </lineage>
</organism>
<evidence type="ECO:0000313" key="1">
    <source>
        <dbReference type="EMBL" id="CAL2080631.1"/>
    </source>
</evidence>
<protein>
    <submittedName>
        <fullName evidence="1">Uncharacterized protein</fullName>
    </submittedName>
</protein>
<accession>A0ABM9NVI1</accession>
<dbReference type="Proteomes" id="UP001497416">
    <property type="component" value="Unassembled WGS sequence"/>
</dbReference>
<proteinExistence type="predicted"/>
<dbReference type="RefSeq" id="WP_348710849.1">
    <property type="nucleotide sequence ID" value="NZ_CAXIXY010000003.1"/>
</dbReference>
<comment type="caution">
    <text evidence="1">The sequence shown here is derived from an EMBL/GenBank/DDBJ whole genome shotgun (WGS) entry which is preliminary data.</text>
</comment>